<dbReference type="InterPro" id="IPR003473">
    <property type="entry name" value="NadA"/>
</dbReference>
<accession>A0A8J7RM30</accession>
<evidence type="ECO:0000313" key="10">
    <source>
        <dbReference type="EMBL" id="MBP3192214.1"/>
    </source>
</evidence>
<dbReference type="GO" id="GO:0008987">
    <property type="term" value="F:quinolinate synthetase A activity"/>
    <property type="evidence" value="ECO:0007669"/>
    <property type="project" value="UniProtKB-UniRule"/>
</dbReference>
<comment type="catalytic activity">
    <reaction evidence="9">
        <text>iminosuccinate + dihydroxyacetone phosphate = quinolinate + phosphate + 2 H2O + H(+)</text>
        <dbReference type="Rhea" id="RHEA:25888"/>
        <dbReference type="ChEBI" id="CHEBI:15377"/>
        <dbReference type="ChEBI" id="CHEBI:15378"/>
        <dbReference type="ChEBI" id="CHEBI:29959"/>
        <dbReference type="ChEBI" id="CHEBI:43474"/>
        <dbReference type="ChEBI" id="CHEBI:57642"/>
        <dbReference type="ChEBI" id="CHEBI:77875"/>
        <dbReference type="EC" id="2.5.1.72"/>
    </reaction>
</comment>
<feature type="binding site" evidence="9">
    <location>
        <begin position="242"/>
        <end position="244"/>
    </location>
    <ligand>
        <name>iminosuccinate</name>
        <dbReference type="ChEBI" id="CHEBI:77875"/>
    </ligand>
</feature>
<dbReference type="SUPFAM" id="SSF142754">
    <property type="entry name" value="NadA-like"/>
    <property type="match status" value="1"/>
</dbReference>
<gene>
    <name evidence="9 10" type="primary">nadA</name>
    <name evidence="10" type="ORF">NATSA_06040</name>
</gene>
<dbReference type="NCBIfam" id="NF006878">
    <property type="entry name" value="PRK09375.1-2"/>
    <property type="match status" value="1"/>
</dbReference>
<keyword evidence="4 9" id="KW-0662">Pyridine nucleotide biosynthesis</keyword>
<organism evidence="10 11">
    <name type="scientific">Natronogracilivirga saccharolytica</name>
    <dbReference type="NCBI Taxonomy" id="2812953"/>
    <lineage>
        <taxon>Bacteria</taxon>
        <taxon>Pseudomonadati</taxon>
        <taxon>Balneolota</taxon>
        <taxon>Balneolia</taxon>
        <taxon>Balneolales</taxon>
        <taxon>Cyclonatronaceae</taxon>
        <taxon>Natronogracilivirga</taxon>
    </lineage>
</organism>
<keyword evidence="9" id="KW-0963">Cytoplasm</keyword>
<dbReference type="AlphaFoldDB" id="A0A8J7RM30"/>
<comment type="pathway">
    <text evidence="1 9">Cofactor biosynthesis; NAD(+) biosynthesis; quinolinate from iminoaspartate: step 1/1.</text>
</comment>
<evidence type="ECO:0000256" key="4">
    <source>
        <dbReference type="ARBA" id="ARBA00022642"/>
    </source>
</evidence>
<feature type="binding site" evidence="9">
    <location>
        <position position="303"/>
    </location>
    <ligand>
        <name>[4Fe-4S] cluster</name>
        <dbReference type="ChEBI" id="CHEBI:49883"/>
    </ligand>
</feature>
<evidence type="ECO:0000256" key="3">
    <source>
        <dbReference type="ARBA" id="ARBA00022485"/>
    </source>
</evidence>
<proteinExistence type="inferred from homology"/>
<comment type="cofactor">
    <cofactor evidence="9">
        <name>[4Fe-4S] cluster</name>
        <dbReference type="ChEBI" id="CHEBI:49883"/>
    </cofactor>
    <text evidence="9">Binds 1 [4Fe-4S] cluster per subunit.</text>
</comment>
<dbReference type="GO" id="GO:0034628">
    <property type="term" value="P:'de novo' NAD+ biosynthetic process from L-aspartate"/>
    <property type="evidence" value="ECO:0007669"/>
    <property type="project" value="TreeGrafter"/>
</dbReference>
<dbReference type="Proteomes" id="UP000673975">
    <property type="component" value="Unassembled WGS sequence"/>
</dbReference>
<dbReference type="EMBL" id="JAFIDN010000003">
    <property type="protein sequence ID" value="MBP3192214.1"/>
    <property type="molecule type" value="Genomic_DNA"/>
</dbReference>
<comment type="caution">
    <text evidence="10">The sequence shown here is derived from an EMBL/GenBank/DDBJ whole genome shotgun (WGS) entry which is preliminary data.</text>
</comment>
<feature type="binding site" evidence="9">
    <location>
        <position position="118"/>
    </location>
    <ligand>
        <name>[4Fe-4S] cluster</name>
        <dbReference type="ChEBI" id="CHEBI:49883"/>
    </ligand>
</feature>
<dbReference type="NCBIfam" id="NF006879">
    <property type="entry name" value="PRK09375.1-4"/>
    <property type="match status" value="1"/>
</dbReference>
<keyword evidence="3 9" id="KW-0004">4Fe-4S</keyword>
<comment type="similarity">
    <text evidence="9">Belongs to the quinolinate synthase family. Type 2 subfamily.</text>
</comment>
<name>A0A8J7RM30_9BACT</name>
<dbReference type="Pfam" id="PF02445">
    <property type="entry name" value="NadA"/>
    <property type="match status" value="1"/>
</dbReference>
<evidence type="ECO:0000256" key="6">
    <source>
        <dbReference type="ARBA" id="ARBA00022723"/>
    </source>
</evidence>
<dbReference type="GO" id="GO:0005829">
    <property type="term" value="C:cytosol"/>
    <property type="evidence" value="ECO:0007669"/>
    <property type="project" value="TreeGrafter"/>
</dbReference>
<keyword evidence="7 9" id="KW-0408">Iron</keyword>
<evidence type="ECO:0000256" key="9">
    <source>
        <dbReference type="HAMAP-Rule" id="MF_00568"/>
    </source>
</evidence>
<feature type="binding site" evidence="9">
    <location>
        <position position="216"/>
    </location>
    <ligand>
        <name>[4Fe-4S] cluster</name>
        <dbReference type="ChEBI" id="CHEBI:49883"/>
    </ligand>
</feature>
<keyword evidence="5 9" id="KW-0808">Transferase</keyword>
<comment type="subcellular location">
    <subcellularLocation>
        <location evidence="9">Cytoplasm</location>
    </subcellularLocation>
</comment>
<feature type="binding site" evidence="9">
    <location>
        <begin position="144"/>
        <end position="146"/>
    </location>
    <ligand>
        <name>iminosuccinate</name>
        <dbReference type="ChEBI" id="CHEBI:77875"/>
    </ligand>
</feature>
<feature type="binding site" evidence="9">
    <location>
        <position position="259"/>
    </location>
    <ligand>
        <name>iminosuccinate</name>
        <dbReference type="ChEBI" id="CHEBI:77875"/>
    </ligand>
</feature>
<dbReference type="HAMAP" id="MF_00568">
    <property type="entry name" value="NadA_type2"/>
    <property type="match status" value="1"/>
</dbReference>
<dbReference type="PANTHER" id="PTHR30573">
    <property type="entry name" value="QUINOLINATE SYNTHETASE A"/>
    <property type="match status" value="1"/>
</dbReference>
<dbReference type="GO" id="GO:0046872">
    <property type="term" value="F:metal ion binding"/>
    <property type="evidence" value="ECO:0007669"/>
    <property type="project" value="UniProtKB-KW"/>
</dbReference>
<dbReference type="InterPro" id="IPR036094">
    <property type="entry name" value="NadA_sf"/>
</dbReference>
<dbReference type="InterPro" id="IPR023066">
    <property type="entry name" value="Quinolinate_synth_type2"/>
</dbReference>
<evidence type="ECO:0000256" key="5">
    <source>
        <dbReference type="ARBA" id="ARBA00022679"/>
    </source>
</evidence>
<evidence type="ECO:0000256" key="8">
    <source>
        <dbReference type="ARBA" id="ARBA00023014"/>
    </source>
</evidence>
<feature type="binding site" evidence="9">
    <location>
        <position position="73"/>
    </location>
    <ligand>
        <name>iminosuccinate</name>
        <dbReference type="ChEBI" id="CHEBI:77875"/>
    </ligand>
</feature>
<reference evidence="10" key="1">
    <citation type="submission" date="2021-02" db="EMBL/GenBank/DDBJ databases">
        <title>Natronogracilivirga saccharolytica gen. nov. sp. nov. a new anaerobic, haloalkiliphilic carbohydrate-fermenting bacterium from soda lake and proposing of Cyclonatronumiaceae fam. nov. in the phylum Balneolaeota.</title>
        <authorList>
            <person name="Zhilina T.N."/>
            <person name="Sorokin D.Y."/>
            <person name="Zavarzina D.G."/>
            <person name="Toshchakov S.V."/>
            <person name="Kublanov I.V."/>
        </authorList>
    </citation>
    <scope>NUCLEOTIDE SEQUENCE</scope>
    <source>
        <strain evidence="10">Z-1702</strain>
    </source>
</reference>
<dbReference type="EC" id="2.5.1.72" evidence="2 9"/>
<dbReference type="PANTHER" id="PTHR30573:SF0">
    <property type="entry name" value="QUINOLINATE SYNTHASE, CHLOROPLASTIC"/>
    <property type="match status" value="1"/>
</dbReference>
<feature type="binding site" evidence="9">
    <location>
        <position position="55"/>
    </location>
    <ligand>
        <name>iminosuccinate</name>
        <dbReference type="ChEBI" id="CHEBI:77875"/>
    </ligand>
</feature>
<evidence type="ECO:0000256" key="1">
    <source>
        <dbReference type="ARBA" id="ARBA00005065"/>
    </source>
</evidence>
<keyword evidence="8 9" id="KW-0411">Iron-sulfur</keyword>
<comment type="function">
    <text evidence="9">Catalyzes the condensation of iminoaspartate with dihydroxyacetone phosphate to form quinolinate.</text>
</comment>
<protein>
    <recommendedName>
        <fullName evidence="2 9">Quinolinate synthase</fullName>
        <ecNumber evidence="2 9">2.5.1.72</ecNumber>
    </recommendedName>
</protein>
<evidence type="ECO:0000313" key="11">
    <source>
        <dbReference type="Proteomes" id="UP000673975"/>
    </source>
</evidence>
<dbReference type="GO" id="GO:0051539">
    <property type="term" value="F:4 iron, 4 sulfur cluster binding"/>
    <property type="evidence" value="ECO:0007669"/>
    <property type="project" value="UniProtKB-KW"/>
</dbReference>
<keyword evidence="6 9" id="KW-0479">Metal-binding</keyword>
<evidence type="ECO:0000256" key="7">
    <source>
        <dbReference type="ARBA" id="ARBA00023004"/>
    </source>
</evidence>
<dbReference type="UniPathway" id="UPA00253">
    <property type="reaction ID" value="UER00327"/>
</dbReference>
<dbReference type="NCBIfam" id="TIGR00550">
    <property type="entry name" value="nadA"/>
    <property type="match status" value="1"/>
</dbReference>
<sequence>MSDYTTVPQNAQQTLEQLKNKLKGIVPETELVIKAEIAYEINRLKREKNAVILGHNYMEPALFYSIPDHVGDSLGLARIAAETDAERIVFCGVRFMAETAKILNPERMVLLPARVAGCSLAESITAEDVKKLKEKYPGVPVVTYINTYADVKAETDVCCTSSNAADIVRKLDSDSVICLPDEFLAKNIARETGKNVIYPGSERTGNDDMVIWDGRCEVHDKFTVEDIENARRQFPDTVVVAHPECPPEVVQAADYSGSTTAMTRFVRESDAERFLILTECAMGDNIAAENPEKEMLRMCSIRCPHMNEITLQDTLVSLREDKYQIEVPEDIRLRAKRSLDRMLELS</sequence>
<keyword evidence="11" id="KW-1185">Reference proteome</keyword>
<dbReference type="RefSeq" id="WP_210511104.1">
    <property type="nucleotide sequence ID" value="NZ_JAFIDN010000003.1"/>
</dbReference>
<feature type="binding site" evidence="9">
    <location>
        <position position="161"/>
    </location>
    <ligand>
        <name>iminosuccinate</name>
        <dbReference type="ChEBI" id="CHEBI:77875"/>
    </ligand>
</feature>
<evidence type="ECO:0000256" key="2">
    <source>
        <dbReference type="ARBA" id="ARBA00012669"/>
    </source>
</evidence>
<dbReference type="Gene3D" id="3.40.50.10800">
    <property type="entry name" value="NadA-like"/>
    <property type="match status" value="3"/>
</dbReference>